<dbReference type="AlphaFoldDB" id="A0AAX3I9B7"/>
<name>A0AAX3I9B7_9PSED</name>
<dbReference type="Pfam" id="PF06980">
    <property type="entry name" value="DUF1302"/>
    <property type="match status" value="1"/>
</dbReference>
<organism evidence="2 3">
    <name type="scientific">Pseudomonas synxantha</name>
    <dbReference type="NCBI Taxonomy" id="47883"/>
    <lineage>
        <taxon>Bacteria</taxon>
        <taxon>Pseudomonadati</taxon>
        <taxon>Pseudomonadota</taxon>
        <taxon>Gammaproteobacteria</taxon>
        <taxon>Pseudomonadales</taxon>
        <taxon>Pseudomonadaceae</taxon>
        <taxon>Pseudomonas</taxon>
    </lineage>
</organism>
<dbReference type="InterPro" id="IPR010727">
    <property type="entry name" value="DUF1302"/>
</dbReference>
<dbReference type="RefSeq" id="WP_057023684.1">
    <property type="nucleotide sequence ID" value="NZ_CBCSGQ010000010.1"/>
</dbReference>
<dbReference type="Proteomes" id="UP000306562">
    <property type="component" value="Chromosome"/>
</dbReference>
<evidence type="ECO:0000256" key="1">
    <source>
        <dbReference type="SAM" id="SignalP"/>
    </source>
</evidence>
<accession>A0AAX3I9B7</accession>
<keyword evidence="1" id="KW-0732">Signal</keyword>
<reference evidence="2 3" key="1">
    <citation type="submission" date="2019-05" db="EMBL/GenBank/DDBJ databases">
        <authorList>
            <consortium name="Pathogen Informatics"/>
        </authorList>
    </citation>
    <scope>NUCLEOTIDE SEQUENCE [LARGE SCALE GENOMIC DNA]</scope>
    <source>
        <strain evidence="2 3">NCTC10696</strain>
    </source>
</reference>
<evidence type="ECO:0000313" key="2">
    <source>
        <dbReference type="EMBL" id="VTR01924.1"/>
    </source>
</evidence>
<feature type="signal peptide" evidence="1">
    <location>
        <begin position="1"/>
        <end position="23"/>
    </location>
</feature>
<dbReference type="EMBL" id="LR590482">
    <property type="protein sequence ID" value="VTR01924.1"/>
    <property type="molecule type" value="Genomic_DNA"/>
</dbReference>
<gene>
    <name evidence="2" type="ORF">NCTC10696_03695</name>
</gene>
<protein>
    <submittedName>
        <fullName evidence="2">Anaerobic dehydrogenase</fullName>
    </submittedName>
</protein>
<sequence>MSNPKLKPLRLALWFSLSTGAVSAGMAQAAEIDTGNPDLSARWDNTVRYNLGVRAESRDSALANNASYDESDAKFDRGDVVTNRVDLMSELEVAYKQYHGVRISGAAWYDQAYDNTDVKTTDGNVYYPGAVPGASTPSYRGGHYSGFTKRYHRGPSGELLDAFAFTRFDLGEIPVSVRAGRHTVYWGNGLLIAGHAISYSQAPLDGRKAVSNPGTETREIFLPLTQISTQAQITDRLSVAAQYFFEWDTTRAPEGGTYLASADVALQGPNQLPLLSGVTRPLVDPLKPKNSGNWGVMGTYSLDWLHSDVSLYYREFADYNPWGLQVAPTFARYVYPKDVKLYGLGFSAGPVLGGGSLGVDLSYRQNTSLVSSNISTVDNEGARGDTWHMVVNGLWLLPRTAYFDTGNLIVETAFSHVQRVTEHAELYKGEGYGGCPSGQDKHYGCATKNYVGMAVSFTPQWLGVFPGWNISAPMSVDYGVYGNAATGGGNEGKYTWKAGIKGTYDERYDVTLSYIGYGSERKYANVPGVGKTVVGGSGDVGLTDRNWVSLTLSTAF</sequence>
<proteinExistence type="predicted"/>
<feature type="chain" id="PRO_5044016301" evidence="1">
    <location>
        <begin position="24"/>
        <end position="556"/>
    </location>
</feature>
<evidence type="ECO:0000313" key="3">
    <source>
        <dbReference type="Proteomes" id="UP000306562"/>
    </source>
</evidence>